<dbReference type="AlphaFoldDB" id="A0A7D9F0G4"/>
<sequence>MQELDLNMSSLEAMSDNQLKELCVYCKVAKPFSLSKITAASKFLLLQESVRDAADLYLSLKYPPHLFVLDTPCGFSRHVNLREPDLAAMFWGDTLGCCEKPLLEMQPNLGINVPALVTSEYHAADKEMIDPGDTIAHPLTGMTQRYVLGGRFHAANNPHKSPLCRYQPSRQATRSRKTTGKMYDDSEVHACKIFLLIIFTIT</sequence>
<comment type="caution">
    <text evidence="1">The sequence shown here is derived from an EMBL/GenBank/DDBJ whole genome shotgun (WGS) entry which is preliminary data.</text>
</comment>
<evidence type="ECO:0000313" key="2">
    <source>
        <dbReference type="Proteomes" id="UP001152795"/>
    </source>
</evidence>
<organism evidence="1 2">
    <name type="scientific">Paramuricea clavata</name>
    <name type="common">Red gorgonian</name>
    <name type="synonym">Violescent sea-whip</name>
    <dbReference type="NCBI Taxonomy" id="317549"/>
    <lineage>
        <taxon>Eukaryota</taxon>
        <taxon>Metazoa</taxon>
        <taxon>Cnidaria</taxon>
        <taxon>Anthozoa</taxon>
        <taxon>Octocorallia</taxon>
        <taxon>Malacalcyonacea</taxon>
        <taxon>Plexauridae</taxon>
        <taxon>Paramuricea</taxon>
    </lineage>
</organism>
<dbReference type="EMBL" id="CACRXK020010752">
    <property type="protein sequence ID" value="CAB4020048.1"/>
    <property type="molecule type" value="Genomic_DNA"/>
</dbReference>
<dbReference type="PANTHER" id="PTHR17609:SF4">
    <property type="match status" value="1"/>
</dbReference>
<proteinExistence type="predicted"/>
<reference evidence="1" key="1">
    <citation type="submission" date="2020-04" db="EMBL/GenBank/DDBJ databases">
        <authorList>
            <person name="Alioto T."/>
            <person name="Alioto T."/>
            <person name="Gomez Garrido J."/>
        </authorList>
    </citation>
    <scope>NUCLEOTIDE SEQUENCE</scope>
    <source>
        <strain evidence="1">A484AB</strain>
    </source>
</reference>
<dbReference type="InterPro" id="IPR039598">
    <property type="entry name" value="HMGXB3"/>
</dbReference>
<keyword evidence="2" id="KW-1185">Reference proteome</keyword>
<dbReference type="Proteomes" id="UP001152795">
    <property type="component" value="Unassembled WGS sequence"/>
</dbReference>
<accession>A0A7D9F0G4</accession>
<protein>
    <submittedName>
        <fullName evidence="1">Uncharacterized protein</fullName>
    </submittedName>
</protein>
<evidence type="ECO:0000313" key="1">
    <source>
        <dbReference type="EMBL" id="CAB4020048.1"/>
    </source>
</evidence>
<gene>
    <name evidence="1" type="ORF">PACLA_8A083377</name>
</gene>
<dbReference type="PANTHER" id="PTHR17609">
    <property type="entry name" value="HMG DOMAIN-CONTAINING PROTEIN 3"/>
    <property type="match status" value="1"/>
</dbReference>
<dbReference type="OrthoDB" id="5988265at2759"/>
<name>A0A7D9F0G4_PARCT</name>